<evidence type="ECO:0000313" key="2">
    <source>
        <dbReference type="Proteomes" id="UP000247702"/>
    </source>
</evidence>
<dbReference type="EMBL" id="BEXD01004348">
    <property type="protein sequence ID" value="GBC10034.1"/>
    <property type="molecule type" value="Genomic_DNA"/>
</dbReference>
<gene>
    <name evidence="1" type="ORF">RclHR1_00930012</name>
</gene>
<evidence type="ECO:0000313" key="1">
    <source>
        <dbReference type="EMBL" id="GBC10034.1"/>
    </source>
</evidence>
<keyword evidence="2" id="KW-1185">Reference proteome</keyword>
<accession>A0A2Z6S405</accession>
<protein>
    <submittedName>
        <fullName evidence="1">Uncharacterized protein</fullName>
    </submittedName>
</protein>
<name>A0A2Z6S405_9GLOM</name>
<dbReference type="Proteomes" id="UP000247702">
    <property type="component" value="Unassembled WGS sequence"/>
</dbReference>
<sequence>MVTTRRSATLARISTIVRKIHRCIPSKCGGPCNNNGQCNQKFPKPLSEITYFDNETGRFVYRRTKPEDQWVVGYDSTECVPTSDFMLGPLSIETKEREKKIRHSLNKDKYSLKEPK</sequence>
<reference evidence="1 2" key="1">
    <citation type="submission" date="2017-11" db="EMBL/GenBank/DDBJ databases">
        <title>The genome of Rhizophagus clarus HR1 reveals common genetic basis of auxotrophy among arbuscular mycorrhizal fungi.</title>
        <authorList>
            <person name="Kobayashi Y."/>
        </authorList>
    </citation>
    <scope>NUCLEOTIDE SEQUENCE [LARGE SCALE GENOMIC DNA]</scope>
    <source>
        <strain evidence="1 2">HR1</strain>
    </source>
</reference>
<comment type="caution">
    <text evidence="1">The sequence shown here is derived from an EMBL/GenBank/DDBJ whole genome shotgun (WGS) entry which is preliminary data.</text>
</comment>
<proteinExistence type="predicted"/>
<dbReference type="AlphaFoldDB" id="A0A2Z6S405"/>
<organism evidence="1 2">
    <name type="scientific">Rhizophagus clarus</name>
    <dbReference type="NCBI Taxonomy" id="94130"/>
    <lineage>
        <taxon>Eukaryota</taxon>
        <taxon>Fungi</taxon>
        <taxon>Fungi incertae sedis</taxon>
        <taxon>Mucoromycota</taxon>
        <taxon>Glomeromycotina</taxon>
        <taxon>Glomeromycetes</taxon>
        <taxon>Glomerales</taxon>
        <taxon>Glomeraceae</taxon>
        <taxon>Rhizophagus</taxon>
    </lineage>
</organism>